<dbReference type="AlphaFoldDB" id="A0A9N7RFR9"/>
<dbReference type="GO" id="GO:0043565">
    <property type="term" value="F:sequence-specific DNA binding"/>
    <property type="evidence" value="ECO:0007669"/>
    <property type="project" value="InterPro"/>
</dbReference>
<dbReference type="SUPFAM" id="SSF57716">
    <property type="entry name" value="Glucocorticoid receptor-like (DNA-binding domain)"/>
    <property type="match status" value="1"/>
</dbReference>
<keyword evidence="5" id="KW-0862">Zinc</keyword>
<organism evidence="15 16">
    <name type="scientific">Striga hermonthica</name>
    <name type="common">Purple witchweed</name>
    <name type="synonym">Buchnera hermonthica</name>
    <dbReference type="NCBI Taxonomy" id="68872"/>
    <lineage>
        <taxon>Eukaryota</taxon>
        <taxon>Viridiplantae</taxon>
        <taxon>Streptophyta</taxon>
        <taxon>Embryophyta</taxon>
        <taxon>Tracheophyta</taxon>
        <taxon>Spermatophyta</taxon>
        <taxon>Magnoliopsida</taxon>
        <taxon>eudicotyledons</taxon>
        <taxon>Gunneridae</taxon>
        <taxon>Pentapetalae</taxon>
        <taxon>asterids</taxon>
        <taxon>lamiids</taxon>
        <taxon>Lamiales</taxon>
        <taxon>Orobanchaceae</taxon>
        <taxon>Buchnereae</taxon>
        <taxon>Striga</taxon>
    </lineage>
</organism>
<keyword evidence="9 11" id="KW-0804">Transcription</keyword>
<evidence type="ECO:0000256" key="6">
    <source>
        <dbReference type="ARBA" id="ARBA00023015"/>
    </source>
</evidence>
<comment type="caution">
    <text evidence="15">The sequence shown here is derived from an EMBL/GenBank/DDBJ whole genome shotgun (WGS) entry which is preliminary data.</text>
</comment>
<proteinExistence type="inferred from homology"/>
<evidence type="ECO:0000256" key="1">
    <source>
        <dbReference type="ARBA" id="ARBA00004123"/>
    </source>
</evidence>
<evidence type="ECO:0000256" key="12">
    <source>
        <dbReference type="PROSITE-ProRule" id="PRU00094"/>
    </source>
</evidence>
<dbReference type="SMART" id="SM00401">
    <property type="entry name" value="ZnF_GATA"/>
    <property type="match status" value="1"/>
</dbReference>
<reference evidence="15" key="1">
    <citation type="submission" date="2019-12" db="EMBL/GenBank/DDBJ databases">
        <authorList>
            <person name="Scholes J."/>
        </authorList>
    </citation>
    <scope>NUCLEOTIDE SEQUENCE</scope>
</reference>
<dbReference type="OrthoDB" id="2162994at2759"/>
<dbReference type="PROSITE" id="PS50114">
    <property type="entry name" value="GATA_ZN_FINGER_2"/>
    <property type="match status" value="1"/>
</dbReference>
<keyword evidence="16" id="KW-1185">Reference proteome</keyword>
<gene>
    <name evidence="15" type="ORF">SHERM_23372</name>
</gene>
<dbReference type="InterPro" id="IPR000679">
    <property type="entry name" value="Znf_GATA"/>
</dbReference>
<dbReference type="CDD" id="cd00202">
    <property type="entry name" value="ZnF_GATA"/>
    <property type="match status" value="1"/>
</dbReference>
<keyword evidence="6 11" id="KW-0805">Transcription regulation</keyword>
<dbReference type="InterPro" id="IPR013088">
    <property type="entry name" value="Znf_NHR/GATA"/>
</dbReference>
<dbReference type="GO" id="GO:0005634">
    <property type="term" value="C:nucleus"/>
    <property type="evidence" value="ECO:0007669"/>
    <property type="project" value="UniProtKB-SubCell"/>
</dbReference>
<comment type="similarity">
    <text evidence="2 11">Belongs to the type IV zinc-finger family. Class A subfamily.</text>
</comment>
<dbReference type="PROSITE" id="PS00344">
    <property type="entry name" value="GATA_ZN_FINGER_1"/>
    <property type="match status" value="1"/>
</dbReference>
<dbReference type="EMBL" id="CACSLK010027752">
    <property type="protein sequence ID" value="CAA0827677.1"/>
    <property type="molecule type" value="Genomic_DNA"/>
</dbReference>
<evidence type="ECO:0000256" key="9">
    <source>
        <dbReference type="ARBA" id="ARBA00023163"/>
    </source>
</evidence>
<keyword evidence="7 11" id="KW-0238">DNA-binding</keyword>
<feature type="region of interest" description="Disordered" evidence="13">
    <location>
        <begin position="132"/>
        <end position="193"/>
    </location>
</feature>
<comment type="subcellular location">
    <subcellularLocation>
        <location evidence="1 11">Nucleus</location>
    </subcellularLocation>
</comment>
<sequence length="311" mass="34443">MECIEARALKSSFLAQMAVKTNHPQMFQNDDVWCLTKINSVTAADDFPVEDLLNLDLPEKDFQEGFCFSQEDHQFPQKELSNNSSSSFTGADEIDSLSELAVPVDDLESLEWLSQFVDDSTSGLSLLCPTGSFQTGANSGKRPDPASRTAGKTRAPRFPVPIPGKPRTTRSRKPSSRPWTLSPPPASPAGSTTLCPVEPVNPVWAPERLLGLEKPAARKRKAENEGSLGRKCTHCQVQKTPQWRSGPLGPKTLCNACGVRYKSGRLFPEYRPAFSPTFSNELHSNSHRKVLEMRRRKEISVDHSSRTDGFL</sequence>
<evidence type="ECO:0000256" key="8">
    <source>
        <dbReference type="ARBA" id="ARBA00023159"/>
    </source>
</evidence>
<dbReference type="GO" id="GO:0008270">
    <property type="term" value="F:zinc ion binding"/>
    <property type="evidence" value="ECO:0007669"/>
    <property type="project" value="UniProtKB-KW"/>
</dbReference>
<dbReference type="PIRSF" id="PIRSF016992">
    <property type="entry name" value="TF_GATA_plant"/>
    <property type="match status" value="1"/>
</dbReference>
<dbReference type="InterPro" id="IPR051140">
    <property type="entry name" value="GATA_TF"/>
</dbReference>
<evidence type="ECO:0000256" key="11">
    <source>
        <dbReference type="PIRNR" id="PIRNR016992"/>
    </source>
</evidence>
<keyword evidence="4 12" id="KW-0863">Zinc-finger</keyword>
<dbReference type="Pfam" id="PF00320">
    <property type="entry name" value="GATA"/>
    <property type="match status" value="1"/>
</dbReference>
<dbReference type="Gene3D" id="3.30.50.10">
    <property type="entry name" value="Erythroid Transcription Factor GATA-1, subunit A"/>
    <property type="match status" value="1"/>
</dbReference>
<dbReference type="GO" id="GO:0030154">
    <property type="term" value="P:cell differentiation"/>
    <property type="evidence" value="ECO:0007669"/>
    <property type="project" value="TreeGrafter"/>
</dbReference>
<evidence type="ECO:0000256" key="7">
    <source>
        <dbReference type="ARBA" id="ARBA00023125"/>
    </source>
</evidence>
<evidence type="ECO:0000259" key="14">
    <source>
        <dbReference type="PROSITE" id="PS50114"/>
    </source>
</evidence>
<keyword evidence="10 11" id="KW-0539">Nucleus</keyword>
<name>A0A9N7RFR9_STRHE</name>
<evidence type="ECO:0000256" key="5">
    <source>
        <dbReference type="ARBA" id="ARBA00022833"/>
    </source>
</evidence>
<dbReference type="PANTHER" id="PTHR45658:SF41">
    <property type="entry name" value="GATA TRANSCRIPTION FACTOR 3"/>
    <property type="match status" value="1"/>
</dbReference>
<dbReference type="PANTHER" id="PTHR45658">
    <property type="entry name" value="GATA TRANSCRIPTION FACTOR"/>
    <property type="match status" value="1"/>
</dbReference>
<evidence type="ECO:0000256" key="13">
    <source>
        <dbReference type="SAM" id="MobiDB-lite"/>
    </source>
</evidence>
<accession>A0A9N7RFR9</accession>
<evidence type="ECO:0000256" key="4">
    <source>
        <dbReference type="ARBA" id="ARBA00022771"/>
    </source>
</evidence>
<dbReference type="FunFam" id="3.30.50.10:FF:000018">
    <property type="entry name" value="GATA transcription factor"/>
    <property type="match status" value="1"/>
</dbReference>
<evidence type="ECO:0000256" key="2">
    <source>
        <dbReference type="ARBA" id="ARBA00005694"/>
    </source>
</evidence>
<evidence type="ECO:0000313" key="16">
    <source>
        <dbReference type="Proteomes" id="UP001153555"/>
    </source>
</evidence>
<comment type="function">
    <text evidence="11">Transcriptional activator that specifically binds 5'-GATA-3' or 5'-GAT-3' motifs within gene promoters.</text>
</comment>
<feature type="domain" description="GATA-type" evidence="14">
    <location>
        <begin position="226"/>
        <end position="262"/>
    </location>
</feature>
<dbReference type="GO" id="GO:0045893">
    <property type="term" value="P:positive regulation of DNA-templated transcription"/>
    <property type="evidence" value="ECO:0007669"/>
    <property type="project" value="InterPro"/>
</dbReference>
<dbReference type="InterPro" id="IPR016679">
    <property type="entry name" value="TF_GATA_pln"/>
</dbReference>
<evidence type="ECO:0000313" key="15">
    <source>
        <dbReference type="EMBL" id="CAA0827677.1"/>
    </source>
</evidence>
<evidence type="ECO:0000256" key="3">
    <source>
        <dbReference type="ARBA" id="ARBA00022723"/>
    </source>
</evidence>
<keyword evidence="8 11" id="KW-0010">Activator</keyword>
<evidence type="ECO:0000256" key="10">
    <source>
        <dbReference type="ARBA" id="ARBA00023242"/>
    </source>
</evidence>
<keyword evidence="3" id="KW-0479">Metal-binding</keyword>
<dbReference type="Proteomes" id="UP001153555">
    <property type="component" value="Unassembled WGS sequence"/>
</dbReference>
<protein>
    <recommendedName>
        <fullName evidence="11">GATA transcription factor</fullName>
    </recommendedName>
</protein>